<organism evidence="1 2">
    <name type="scientific">Mycobacterium ulcerans str. Harvey</name>
    <dbReference type="NCBI Taxonomy" id="1299332"/>
    <lineage>
        <taxon>Bacteria</taxon>
        <taxon>Bacillati</taxon>
        <taxon>Actinomycetota</taxon>
        <taxon>Actinomycetes</taxon>
        <taxon>Mycobacteriales</taxon>
        <taxon>Mycobacteriaceae</taxon>
        <taxon>Mycobacterium</taxon>
        <taxon>Mycobacterium ulcerans group</taxon>
    </lineage>
</organism>
<reference evidence="1 2" key="1">
    <citation type="submission" date="2014-01" db="EMBL/GenBank/DDBJ databases">
        <authorList>
            <person name="Dobos K."/>
            <person name="Lenaerts A."/>
            <person name="Ordway D."/>
            <person name="DeGroote M.A."/>
            <person name="Parker T."/>
            <person name="Sizemore C."/>
            <person name="Tallon L.J."/>
            <person name="Sadzewicz L.K."/>
            <person name="Sengamalay N."/>
            <person name="Fraser C.M."/>
            <person name="Hine E."/>
            <person name="Shefchek K.A."/>
            <person name="Das S.P."/>
            <person name="Tettelin H."/>
        </authorList>
    </citation>
    <scope>NUCLEOTIDE SEQUENCE [LARGE SCALE GENOMIC DNA]</scope>
    <source>
        <strain evidence="1 2">Harvey</strain>
    </source>
</reference>
<proteinExistence type="predicted"/>
<protein>
    <submittedName>
        <fullName evidence="1">Uncharacterized protein</fullName>
    </submittedName>
</protein>
<name>A0ABN0R568_MYCUL</name>
<comment type="caution">
    <text evidence="1">The sequence shown here is derived from an EMBL/GenBank/DDBJ whole genome shotgun (WGS) entry which is preliminary data.</text>
</comment>
<keyword evidence="2" id="KW-1185">Reference proteome</keyword>
<gene>
    <name evidence="1" type="ORF">I551_1287</name>
</gene>
<sequence>MSAPGRSSWHDRWSSVPVRALAKRPPEEGRAAPMIQFVGDVTWDLAEPLI</sequence>
<evidence type="ECO:0000313" key="1">
    <source>
        <dbReference type="EMBL" id="EUA92276.1"/>
    </source>
</evidence>
<dbReference type="EMBL" id="JAOL01000079">
    <property type="protein sequence ID" value="EUA92276.1"/>
    <property type="molecule type" value="Genomic_DNA"/>
</dbReference>
<evidence type="ECO:0000313" key="2">
    <source>
        <dbReference type="Proteomes" id="UP000020681"/>
    </source>
</evidence>
<accession>A0ABN0R568</accession>
<dbReference type="Proteomes" id="UP000020681">
    <property type="component" value="Unassembled WGS sequence"/>
</dbReference>